<dbReference type="AlphaFoldDB" id="A0AAN8WJR3"/>
<dbReference type="GO" id="GO:0048193">
    <property type="term" value="P:Golgi vesicle transport"/>
    <property type="evidence" value="ECO:0007669"/>
    <property type="project" value="TreeGrafter"/>
</dbReference>
<dbReference type="SUPFAM" id="SSF101283">
    <property type="entry name" value="GRIP domain"/>
    <property type="match status" value="1"/>
</dbReference>
<evidence type="ECO:0000313" key="5">
    <source>
        <dbReference type="Proteomes" id="UP001381693"/>
    </source>
</evidence>
<dbReference type="InterPro" id="IPR000237">
    <property type="entry name" value="GRIP_dom"/>
</dbReference>
<feature type="coiled-coil region" evidence="1">
    <location>
        <begin position="608"/>
        <end position="678"/>
    </location>
</feature>
<feature type="non-terminal residue" evidence="4">
    <location>
        <position position="1"/>
    </location>
</feature>
<name>A0AAN8WJR3_HALRR</name>
<feature type="region of interest" description="Disordered" evidence="2">
    <location>
        <begin position="768"/>
        <end position="790"/>
    </location>
</feature>
<evidence type="ECO:0000256" key="2">
    <source>
        <dbReference type="SAM" id="MobiDB-lite"/>
    </source>
</evidence>
<evidence type="ECO:0000259" key="3">
    <source>
        <dbReference type="PROSITE" id="PS50913"/>
    </source>
</evidence>
<dbReference type="GO" id="GO:0031267">
    <property type="term" value="F:small GTPase binding"/>
    <property type="evidence" value="ECO:0007669"/>
    <property type="project" value="TreeGrafter"/>
</dbReference>
<proteinExistence type="predicted"/>
<accession>A0AAN8WJR3</accession>
<evidence type="ECO:0000313" key="4">
    <source>
        <dbReference type="EMBL" id="KAK7067291.1"/>
    </source>
</evidence>
<feature type="domain" description="GRIP" evidence="3">
    <location>
        <begin position="714"/>
        <end position="761"/>
    </location>
</feature>
<gene>
    <name evidence="4" type="ORF">SK128_004513</name>
</gene>
<dbReference type="Proteomes" id="UP001381693">
    <property type="component" value="Unassembled WGS sequence"/>
</dbReference>
<dbReference type="GO" id="GO:0005794">
    <property type="term" value="C:Golgi apparatus"/>
    <property type="evidence" value="ECO:0007669"/>
    <property type="project" value="TreeGrafter"/>
</dbReference>
<feature type="coiled-coil region" evidence="1">
    <location>
        <begin position="482"/>
        <end position="509"/>
    </location>
</feature>
<keyword evidence="1" id="KW-0175">Coiled coil</keyword>
<protein>
    <recommendedName>
        <fullName evidence="3">GRIP domain-containing protein</fullName>
    </recommendedName>
</protein>
<keyword evidence="5" id="KW-1185">Reference proteome</keyword>
<dbReference type="PROSITE" id="PS50913">
    <property type="entry name" value="GRIP"/>
    <property type="match status" value="1"/>
</dbReference>
<evidence type="ECO:0000256" key="1">
    <source>
        <dbReference type="SAM" id="Coils"/>
    </source>
</evidence>
<feature type="coiled-coil region" evidence="1">
    <location>
        <begin position="21"/>
        <end position="348"/>
    </location>
</feature>
<dbReference type="Pfam" id="PF01465">
    <property type="entry name" value="GRIP"/>
    <property type="match status" value="1"/>
</dbReference>
<feature type="coiled-coil region" evidence="1">
    <location>
        <begin position="377"/>
        <end position="425"/>
    </location>
</feature>
<dbReference type="PANTHER" id="PTHR19327:SF0">
    <property type="entry name" value="GOLGIN SUBFAMILY A MEMBER 4"/>
    <property type="match status" value="1"/>
</dbReference>
<feature type="coiled-coil region" evidence="1">
    <location>
        <begin position="551"/>
        <end position="582"/>
    </location>
</feature>
<dbReference type="Gene3D" id="1.10.220.60">
    <property type="entry name" value="GRIP domain"/>
    <property type="match status" value="1"/>
</dbReference>
<dbReference type="PANTHER" id="PTHR19327">
    <property type="entry name" value="GOLGIN"/>
    <property type="match status" value="1"/>
</dbReference>
<organism evidence="4 5">
    <name type="scientific">Halocaridina rubra</name>
    <name type="common">Hawaiian red shrimp</name>
    <dbReference type="NCBI Taxonomy" id="373956"/>
    <lineage>
        <taxon>Eukaryota</taxon>
        <taxon>Metazoa</taxon>
        <taxon>Ecdysozoa</taxon>
        <taxon>Arthropoda</taxon>
        <taxon>Crustacea</taxon>
        <taxon>Multicrustacea</taxon>
        <taxon>Malacostraca</taxon>
        <taxon>Eumalacostraca</taxon>
        <taxon>Eucarida</taxon>
        <taxon>Decapoda</taxon>
        <taxon>Pleocyemata</taxon>
        <taxon>Caridea</taxon>
        <taxon>Atyoidea</taxon>
        <taxon>Atyidae</taxon>
        <taxon>Halocaridina</taxon>
    </lineage>
</organism>
<dbReference type="EMBL" id="JAXCGZ010018882">
    <property type="protein sequence ID" value="KAK7067291.1"/>
    <property type="molecule type" value="Genomic_DNA"/>
</dbReference>
<comment type="caution">
    <text evidence="4">The sequence shown here is derived from an EMBL/GenBank/DDBJ whole genome shotgun (WGS) entry which is preliminary data.</text>
</comment>
<sequence>SQLEAARSSYQRTISSRDAIIASLKDELDQIQLSHQEALEKLQSELEDSHSQFQSQSKTVQDLKKAMEETNNELEASQTRLEDLEEKLGQATTSSESLTPQIETLTNEKQQLVKMIEDFKKEKEDTNKKIAMLEFNNEHNKNKVVNMELSNKDLHEKIESLNKEKEELLNQIKEGSQGYEETLLKEKEELEEKLTKEKGELVEKYEMEAKYFRDQLEGLTDIKLGFEKQIRQIEENNAEMHRKIGGVQEERDKARHESSLLQKQKEELKKKYDNLTVVRNDLDEEVTELKGTIATLEEKLETEENEVQTLKETINTLNNNVLNLQKQVEGLNETNNKLATELQTESETRTDIQEQFLKLTQMNKLLEEVRIGDSAIISKLKSEKEEIGANLQSVIDEKNSAVKLCQEQKSQILQLECNKRTLSEKPSVSTESANLIDSGSNQTLERTQLVNETHKERHEVPDDETLTLKQLVKDLQERLRLAEIVSGEVEEHRRRVRDLEAQLTSSDEEHRQQLKTVTLEAERQVAVKELECQQTIASAYDQQDSETSAIVKQHQSVLQEAQKQAQEKTAALENVVQDYKDKLKYEDQLASLNSQHEVHMKEVEATWKARAEKMVKQKETQLQEEMNGLMNEWNKERRELERLTQVAAAAFRSGTDSVELLKKQVSTQRRELEDMKINHTKEIGELKALLELKRRSRGGTGASGGGSGIKLGVSLEEAAEFEYLKNILYQYMLGKETQTLSKVLCAVVKFDSHQQQEIFEHEEQRQSLQREAMNGSVHTDPHRPSTSVIL</sequence>
<reference evidence="4 5" key="1">
    <citation type="submission" date="2023-11" db="EMBL/GenBank/DDBJ databases">
        <title>Halocaridina rubra genome assembly.</title>
        <authorList>
            <person name="Smith C."/>
        </authorList>
    </citation>
    <scope>NUCLEOTIDE SEQUENCE [LARGE SCALE GENOMIC DNA]</scope>
    <source>
        <strain evidence="4">EP-1</strain>
        <tissue evidence="4">Whole</tissue>
    </source>
</reference>
<dbReference type="Gene3D" id="1.10.287.1490">
    <property type="match status" value="1"/>
</dbReference>
<dbReference type="SMART" id="SM00755">
    <property type="entry name" value="Grip"/>
    <property type="match status" value="1"/>
</dbReference>